<dbReference type="AlphaFoldDB" id="A0A6A5FC56"/>
<comment type="caution">
    <text evidence="1">The sequence shown here is derived from an EMBL/GenBank/DDBJ whole genome shotgun (WGS) entry which is preliminary data.</text>
</comment>
<keyword evidence="2" id="KW-1185">Reference proteome</keyword>
<organism evidence="1 2">
    <name type="scientific">Perca fluviatilis</name>
    <name type="common">European perch</name>
    <dbReference type="NCBI Taxonomy" id="8168"/>
    <lineage>
        <taxon>Eukaryota</taxon>
        <taxon>Metazoa</taxon>
        <taxon>Chordata</taxon>
        <taxon>Craniata</taxon>
        <taxon>Vertebrata</taxon>
        <taxon>Euteleostomi</taxon>
        <taxon>Actinopterygii</taxon>
        <taxon>Neopterygii</taxon>
        <taxon>Teleostei</taxon>
        <taxon>Neoteleostei</taxon>
        <taxon>Acanthomorphata</taxon>
        <taxon>Eupercaria</taxon>
        <taxon>Perciformes</taxon>
        <taxon>Percoidei</taxon>
        <taxon>Percidae</taxon>
        <taxon>Percinae</taxon>
        <taxon>Perca</taxon>
    </lineage>
</organism>
<accession>A0A6A5FC56</accession>
<gene>
    <name evidence="1" type="ORF">PFLUV_G00110640</name>
</gene>
<evidence type="ECO:0000313" key="1">
    <source>
        <dbReference type="EMBL" id="KAF1385712.1"/>
    </source>
</evidence>
<reference evidence="1 2" key="1">
    <citation type="submission" date="2019-06" db="EMBL/GenBank/DDBJ databases">
        <title>A chromosome-scale genome assembly of the European perch, Perca fluviatilis.</title>
        <authorList>
            <person name="Roques C."/>
            <person name="Zahm M."/>
            <person name="Cabau C."/>
            <person name="Klopp C."/>
            <person name="Bouchez O."/>
            <person name="Donnadieu C."/>
            <person name="Kuhl H."/>
            <person name="Gislard M."/>
            <person name="Guendouz S."/>
            <person name="Journot L."/>
            <person name="Haffray P."/>
            <person name="Bestin A."/>
            <person name="Morvezen R."/>
            <person name="Feron R."/>
            <person name="Wen M."/>
            <person name="Jouanno E."/>
            <person name="Herpin A."/>
            <person name="Schartl M."/>
            <person name="Postlethwait J."/>
            <person name="Schaerlinger B."/>
            <person name="Chardard D."/>
            <person name="Lecocq T."/>
            <person name="Poncet C."/>
            <person name="Jaffrelo L."/>
            <person name="Lampietro C."/>
            <person name="Guiguen Y."/>
        </authorList>
    </citation>
    <scope>NUCLEOTIDE SEQUENCE [LARGE SCALE GENOMIC DNA]</scope>
    <source>
        <tissue evidence="1">Blood</tissue>
    </source>
</reference>
<dbReference type="Proteomes" id="UP000465112">
    <property type="component" value="Chromosome 9"/>
</dbReference>
<sequence>MKRQEQKEVCLHWLNYLFGDLKNRWSPILGSSASSWISCRNKTCSTKHHVKRLFTASLVSIVIRARSLTSIL</sequence>
<dbReference type="EMBL" id="VHII01000009">
    <property type="protein sequence ID" value="KAF1385712.1"/>
    <property type="molecule type" value="Genomic_DNA"/>
</dbReference>
<proteinExistence type="predicted"/>
<protein>
    <submittedName>
        <fullName evidence="1">Uncharacterized protein</fullName>
    </submittedName>
</protein>
<evidence type="ECO:0000313" key="2">
    <source>
        <dbReference type="Proteomes" id="UP000465112"/>
    </source>
</evidence>
<name>A0A6A5FC56_PERFL</name>